<evidence type="ECO:0000313" key="4">
    <source>
        <dbReference type="Proteomes" id="UP000184032"/>
    </source>
</evidence>
<evidence type="ECO:0000313" key="3">
    <source>
        <dbReference type="EMBL" id="SHG94794.1"/>
    </source>
</evidence>
<dbReference type="Gene3D" id="3.30.300.20">
    <property type="match status" value="1"/>
</dbReference>
<dbReference type="NCBIfam" id="TIGR00082">
    <property type="entry name" value="rbfA"/>
    <property type="match status" value="1"/>
</dbReference>
<dbReference type="AlphaFoldDB" id="A0A1M5NYZ7"/>
<accession>A0A1M5NYZ7</accession>
<dbReference type="GO" id="GO:0005829">
    <property type="term" value="C:cytosol"/>
    <property type="evidence" value="ECO:0007669"/>
    <property type="project" value="TreeGrafter"/>
</dbReference>
<name>A0A1M5NYZ7_9FIRM</name>
<dbReference type="PANTHER" id="PTHR33515:SF1">
    <property type="entry name" value="RIBOSOME-BINDING FACTOR A, CHLOROPLASTIC-RELATED"/>
    <property type="match status" value="1"/>
</dbReference>
<keyword evidence="4" id="KW-1185">Reference proteome</keyword>
<evidence type="ECO:0000256" key="1">
    <source>
        <dbReference type="ARBA" id="ARBA00022517"/>
    </source>
</evidence>
<dbReference type="InterPro" id="IPR015946">
    <property type="entry name" value="KH_dom-like_a/b"/>
</dbReference>
<organism evidence="3 4">
    <name type="scientific">Anaerosphaera aminiphila DSM 21120</name>
    <dbReference type="NCBI Taxonomy" id="1120995"/>
    <lineage>
        <taxon>Bacteria</taxon>
        <taxon>Bacillati</taxon>
        <taxon>Bacillota</taxon>
        <taxon>Tissierellia</taxon>
        <taxon>Tissierellales</taxon>
        <taxon>Peptoniphilaceae</taxon>
        <taxon>Anaerosphaera</taxon>
    </lineage>
</organism>
<evidence type="ECO:0000256" key="2">
    <source>
        <dbReference type="HAMAP-Rule" id="MF_00003"/>
    </source>
</evidence>
<dbReference type="OrthoDB" id="307788at2"/>
<dbReference type="HAMAP" id="MF_00003">
    <property type="entry name" value="RbfA"/>
    <property type="match status" value="1"/>
</dbReference>
<dbReference type="PANTHER" id="PTHR33515">
    <property type="entry name" value="RIBOSOME-BINDING FACTOR A, CHLOROPLASTIC-RELATED"/>
    <property type="match status" value="1"/>
</dbReference>
<dbReference type="PROSITE" id="PS01319">
    <property type="entry name" value="RBFA"/>
    <property type="match status" value="1"/>
</dbReference>
<comment type="subcellular location">
    <subcellularLocation>
        <location evidence="2">Cytoplasm</location>
    </subcellularLocation>
</comment>
<dbReference type="Proteomes" id="UP000184032">
    <property type="component" value="Unassembled WGS sequence"/>
</dbReference>
<sequence length="117" mass="13279">MNKKRTHQISEEVKKSLSDIIQHKVKDPRIPEIISVSHVEVTNDLSFAKVYISILSTDKTPEEVLKGLNKAKGFIKKELSKSVKLRAMPDLIFISDDSIELGIKMSKLIDEVNYGDR</sequence>
<protein>
    <recommendedName>
        <fullName evidence="2">Ribosome-binding factor A</fullName>
    </recommendedName>
</protein>
<comment type="similarity">
    <text evidence="2">Belongs to the RbfA family.</text>
</comment>
<dbReference type="GO" id="GO:0043024">
    <property type="term" value="F:ribosomal small subunit binding"/>
    <property type="evidence" value="ECO:0007669"/>
    <property type="project" value="TreeGrafter"/>
</dbReference>
<comment type="subunit">
    <text evidence="2">Monomer. Binds 30S ribosomal subunits, but not 50S ribosomal subunits or 70S ribosomes.</text>
</comment>
<keyword evidence="1 2" id="KW-0690">Ribosome biogenesis</keyword>
<keyword evidence="2" id="KW-0963">Cytoplasm</keyword>
<dbReference type="InterPro" id="IPR000238">
    <property type="entry name" value="RbfA"/>
</dbReference>
<dbReference type="InterPro" id="IPR020053">
    <property type="entry name" value="Ribosome-bd_factorA_CS"/>
</dbReference>
<proteinExistence type="inferred from homology"/>
<dbReference type="GO" id="GO:0030490">
    <property type="term" value="P:maturation of SSU-rRNA"/>
    <property type="evidence" value="ECO:0007669"/>
    <property type="project" value="UniProtKB-UniRule"/>
</dbReference>
<dbReference type="InterPro" id="IPR023799">
    <property type="entry name" value="RbfA_dom_sf"/>
</dbReference>
<dbReference type="SUPFAM" id="SSF89919">
    <property type="entry name" value="Ribosome-binding factor A, RbfA"/>
    <property type="match status" value="1"/>
</dbReference>
<dbReference type="STRING" id="1120995.SAMN02745245_00120"/>
<comment type="function">
    <text evidence="2">One of several proteins that assist in the late maturation steps of the functional core of the 30S ribosomal subunit. Associates with free 30S ribosomal subunits (but not with 30S subunits that are part of 70S ribosomes or polysomes). Required for efficient processing of 16S rRNA. May interact with the 5'-terminal helix region of 16S rRNA.</text>
</comment>
<dbReference type="Pfam" id="PF02033">
    <property type="entry name" value="RBFA"/>
    <property type="match status" value="1"/>
</dbReference>
<reference evidence="3 4" key="1">
    <citation type="submission" date="2016-11" db="EMBL/GenBank/DDBJ databases">
        <authorList>
            <person name="Jaros S."/>
            <person name="Januszkiewicz K."/>
            <person name="Wedrychowicz H."/>
        </authorList>
    </citation>
    <scope>NUCLEOTIDE SEQUENCE [LARGE SCALE GENOMIC DNA]</scope>
    <source>
        <strain evidence="3 4">DSM 21120</strain>
    </source>
</reference>
<dbReference type="EMBL" id="FQXI01000001">
    <property type="protein sequence ID" value="SHG94794.1"/>
    <property type="molecule type" value="Genomic_DNA"/>
</dbReference>
<dbReference type="RefSeq" id="WP_073182789.1">
    <property type="nucleotide sequence ID" value="NZ_FQXI01000001.1"/>
</dbReference>
<gene>
    <name evidence="2" type="primary">rbfA</name>
    <name evidence="3" type="ORF">SAMN02745245_00120</name>
</gene>